<protein>
    <submittedName>
        <fullName evidence="1">Uncharacterized protein</fullName>
    </submittedName>
</protein>
<evidence type="ECO:0000313" key="1">
    <source>
        <dbReference type="EMBL" id="GAA1531093.1"/>
    </source>
</evidence>
<evidence type="ECO:0000313" key="2">
    <source>
        <dbReference type="Proteomes" id="UP001500363"/>
    </source>
</evidence>
<dbReference type="RefSeq" id="WP_344175392.1">
    <property type="nucleotide sequence ID" value="NZ_BAAANC010000002.1"/>
</dbReference>
<accession>A0ABP4LTC3</accession>
<comment type="caution">
    <text evidence="1">The sequence shown here is derived from an EMBL/GenBank/DDBJ whole genome shotgun (WGS) entry which is preliminary data.</text>
</comment>
<gene>
    <name evidence="1" type="ORF">GCM10009741_36480</name>
</gene>
<organism evidence="1 2">
    <name type="scientific">Kribbella lupini</name>
    <dbReference type="NCBI Taxonomy" id="291602"/>
    <lineage>
        <taxon>Bacteria</taxon>
        <taxon>Bacillati</taxon>
        <taxon>Actinomycetota</taxon>
        <taxon>Actinomycetes</taxon>
        <taxon>Propionibacteriales</taxon>
        <taxon>Kribbellaceae</taxon>
        <taxon>Kribbella</taxon>
    </lineage>
</organism>
<name>A0ABP4LTC3_9ACTN</name>
<keyword evidence="2" id="KW-1185">Reference proteome</keyword>
<reference evidence="2" key="1">
    <citation type="journal article" date="2019" name="Int. J. Syst. Evol. Microbiol.">
        <title>The Global Catalogue of Microorganisms (GCM) 10K type strain sequencing project: providing services to taxonomists for standard genome sequencing and annotation.</title>
        <authorList>
            <consortium name="The Broad Institute Genomics Platform"/>
            <consortium name="The Broad Institute Genome Sequencing Center for Infectious Disease"/>
            <person name="Wu L."/>
            <person name="Ma J."/>
        </authorList>
    </citation>
    <scope>NUCLEOTIDE SEQUENCE [LARGE SCALE GENOMIC DNA]</scope>
    <source>
        <strain evidence="2">JCM 14303</strain>
    </source>
</reference>
<proteinExistence type="predicted"/>
<sequence length="73" mass="8188">MTIKVRLLGEPDEINAMVVHLQEEFEVAGGERSYPNRGDFGVRVYLAVRTRAAATSKSAQRERVQDEAKEVDP</sequence>
<dbReference type="Proteomes" id="UP001500363">
    <property type="component" value="Unassembled WGS sequence"/>
</dbReference>
<dbReference type="EMBL" id="BAAANC010000002">
    <property type="protein sequence ID" value="GAA1531093.1"/>
    <property type="molecule type" value="Genomic_DNA"/>
</dbReference>